<name>A0A0L6UDC3_9BASI</name>
<sequence length="797" mass="91742">MDKGKHSLRMGGGRDHAFVPFNSIISFCPFIKSTCLSGNRTHKIGVFKLVLFLRKKATEGEEEQAGMTDSSGYNQQRVLVGASGQGSSRGNGLLNVEKPQEKQERREKFEKDRKQASSFGVVETTNSADRSEQKENITRNMTYWFKFFTEFCFQNWNSLLIKLENLRHTTPSHYPSCLVHGLKNKKYQKIIIFYCLLYQKTILHVTCYQVTYQGPFEKVTLVCSWLQLRSSRRLLGRAVGTLVHVMTPCWTSCQGLYSSKSWCPRNDMYFFKAPCEQPLVHASNLRTLHLWFKDSSSKLVVKIAQAWGQEHLRVPLRRPNCLLIELAYFQQGTLGPRKQLPSFGQKTPMLQTSILVFVQPIPSCSMGIVSVNIQKFSQNNRKKRKIILVIHNTKAIWENFQAPKISLSSIFQVDYMFLNMSYDPLIALKNNSWRIDKTDERCVHVFWAKYYYLWCTRWSDWLHGSHINVGWGNISHQLPCKTPKLNLELVGPLEKPTSAKLWEDQCCTLWLGFGCCHLWEFTGRSVEAVFPTIALENGVMGKKPQKTLASIKLSQNHCADIYSRHWSLNAVIYTLVMVKTILYYFWTITETAESFIRLWDDQSKEEDDTHSMGPNTSDGASMDTSYPEQEWVQLNNDALLDFESSLFPYLPGLIKFPSIDVFDKSNRQADSSVNKTVALQEELAQLPSVEMQHAAAKLPSKLHMFAYVDVLAQSLWTPKNFLDFSHVNCRQLSKFFFSVNRIFLSYYGSRTAHRIYLHKFFGYFSPPVSREDPNSTCLHIYIGFGTVTVHQSLVESL</sequence>
<evidence type="ECO:0000313" key="3">
    <source>
        <dbReference type="Proteomes" id="UP000037035"/>
    </source>
</evidence>
<gene>
    <name evidence="2" type="ORF">VP01_717g1</name>
</gene>
<feature type="compositionally biased region" description="Basic and acidic residues" evidence="1">
    <location>
        <begin position="98"/>
        <end position="115"/>
    </location>
</feature>
<comment type="caution">
    <text evidence="2">The sequence shown here is derived from an EMBL/GenBank/DDBJ whole genome shotgun (WGS) entry which is preliminary data.</text>
</comment>
<feature type="region of interest" description="Disordered" evidence="1">
    <location>
        <begin position="605"/>
        <end position="624"/>
    </location>
</feature>
<keyword evidence="3" id="KW-1185">Reference proteome</keyword>
<evidence type="ECO:0000256" key="1">
    <source>
        <dbReference type="SAM" id="MobiDB-lite"/>
    </source>
</evidence>
<protein>
    <submittedName>
        <fullName evidence="2">Uncharacterized protein</fullName>
    </submittedName>
</protein>
<dbReference type="Proteomes" id="UP000037035">
    <property type="component" value="Unassembled WGS sequence"/>
</dbReference>
<dbReference type="AlphaFoldDB" id="A0A0L6UDC3"/>
<organism evidence="2 3">
    <name type="scientific">Puccinia sorghi</name>
    <dbReference type="NCBI Taxonomy" id="27349"/>
    <lineage>
        <taxon>Eukaryota</taxon>
        <taxon>Fungi</taxon>
        <taxon>Dikarya</taxon>
        <taxon>Basidiomycota</taxon>
        <taxon>Pucciniomycotina</taxon>
        <taxon>Pucciniomycetes</taxon>
        <taxon>Pucciniales</taxon>
        <taxon>Pucciniaceae</taxon>
        <taxon>Puccinia</taxon>
    </lineage>
</organism>
<feature type="compositionally biased region" description="Polar residues" evidence="1">
    <location>
        <begin position="612"/>
        <end position="624"/>
    </location>
</feature>
<dbReference type="EMBL" id="LAVV01012583">
    <property type="protein sequence ID" value="KNZ46543.1"/>
    <property type="molecule type" value="Genomic_DNA"/>
</dbReference>
<proteinExistence type="predicted"/>
<accession>A0A0L6UDC3</accession>
<dbReference type="VEuPathDB" id="FungiDB:VP01_717g1"/>
<evidence type="ECO:0000313" key="2">
    <source>
        <dbReference type="EMBL" id="KNZ46543.1"/>
    </source>
</evidence>
<reference evidence="2 3" key="1">
    <citation type="submission" date="2015-08" db="EMBL/GenBank/DDBJ databases">
        <title>Next Generation Sequencing and Analysis of the Genome of Puccinia sorghi L Schw, the Causal Agent of Maize Common Rust.</title>
        <authorList>
            <person name="Rochi L."/>
            <person name="Burguener G."/>
            <person name="Darino M."/>
            <person name="Turjanski A."/>
            <person name="Kreff E."/>
            <person name="Dieguez M.J."/>
            <person name="Sacco F."/>
        </authorList>
    </citation>
    <scope>NUCLEOTIDE SEQUENCE [LARGE SCALE GENOMIC DNA]</scope>
    <source>
        <strain evidence="2 3">RO10H11247</strain>
    </source>
</reference>
<feature type="region of interest" description="Disordered" evidence="1">
    <location>
        <begin position="83"/>
        <end position="132"/>
    </location>
</feature>